<evidence type="ECO:0000313" key="13">
    <source>
        <dbReference type="EMBL" id="SFG44226.1"/>
    </source>
</evidence>
<keyword evidence="3" id="KW-0104">Cadmium</keyword>
<feature type="transmembrane region" description="Helical" evidence="10">
    <location>
        <begin position="252"/>
        <end position="273"/>
    </location>
</feature>
<keyword evidence="7 10" id="KW-0472">Membrane</keyword>
<evidence type="ECO:0000256" key="9">
    <source>
        <dbReference type="ARBA" id="ARBA00049338"/>
    </source>
</evidence>
<dbReference type="Proteomes" id="UP000182635">
    <property type="component" value="Unassembled WGS sequence"/>
</dbReference>
<dbReference type="Gene3D" id="2.70.150.10">
    <property type="entry name" value="Calcium-transporting ATPase, cytoplasmic transduction domain A"/>
    <property type="match status" value="1"/>
</dbReference>
<dbReference type="SUPFAM" id="SSF81653">
    <property type="entry name" value="Calcium ATPase, transduction domain A"/>
    <property type="match status" value="1"/>
</dbReference>
<accession>A0A1I2S2E2</accession>
<evidence type="ECO:0000256" key="2">
    <source>
        <dbReference type="ARBA" id="ARBA00006024"/>
    </source>
</evidence>
<keyword evidence="10" id="KW-1003">Cell membrane</keyword>
<evidence type="ECO:0000256" key="1">
    <source>
        <dbReference type="ARBA" id="ARBA00004651"/>
    </source>
</evidence>
<dbReference type="PRINTS" id="PR00119">
    <property type="entry name" value="CATATPASE"/>
</dbReference>
<evidence type="ECO:0000256" key="6">
    <source>
        <dbReference type="ARBA" id="ARBA00023065"/>
    </source>
</evidence>
<feature type="transmembrane region" description="Helical" evidence="10">
    <location>
        <begin position="31"/>
        <end position="50"/>
    </location>
</feature>
<dbReference type="InterPro" id="IPR027256">
    <property type="entry name" value="P-typ_ATPase_IB"/>
</dbReference>
<feature type="transmembrane region" description="Helical" evidence="10">
    <location>
        <begin position="6"/>
        <end position="24"/>
    </location>
</feature>
<evidence type="ECO:0000256" key="3">
    <source>
        <dbReference type="ARBA" id="ARBA00022539"/>
    </source>
</evidence>
<keyword evidence="6" id="KW-0406">Ion transport</keyword>
<reference evidence="14" key="1">
    <citation type="submission" date="2016-10" db="EMBL/GenBank/DDBJ databases">
        <authorList>
            <person name="Varghese N."/>
            <person name="Submissions S."/>
        </authorList>
    </citation>
    <scope>NUCLEOTIDE SEQUENCE [LARGE SCALE GENOMIC DNA]</scope>
    <source>
        <strain evidence="14">DSM 20403</strain>
    </source>
</reference>
<evidence type="ECO:0000256" key="7">
    <source>
        <dbReference type="ARBA" id="ARBA00023136"/>
    </source>
</evidence>
<dbReference type="FunFam" id="2.70.150.10:FF:000002">
    <property type="entry name" value="Copper-transporting ATPase 1, putative"/>
    <property type="match status" value="1"/>
</dbReference>
<name>A0A1I2S2E2_9LACO</name>
<dbReference type="CDD" id="cd07544">
    <property type="entry name" value="P-type_ATPase_HM"/>
    <property type="match status" value="1"/>
</dbReference>
<dbReference type="EMBL" id="FOPI01000021">
    <property type="protein sequence ID" value="SFG44226.1"/>
    <property type="molecule type" value="Genomic_DNA"/>
</dbReference>
<dbReference type="RefSeq" id="WP_046922090.1">
    <property type="nucleotide sequence ID" value="NZ_AYYL01000016.1"/>
</dbReference>
<dbReference type="GO" id="GO:0008551">
    <property type="term" value="F:P-type cadmium transporter activity"/>
    <property type="evidence" value="ECO:0007669"/>
    <property type="project" value="UniProtKB-EC"/>
</dbReference>
<dbReference type="SUPFAM" id="SSF56784">
    <property type="entry name" value="HAD-like"/>
    <property type="match status" value="1"/>
</dbReference>
<evidence type="ECO:0000256" key="11">
    <source>
        <dbReference type="SAM" id="MobiDB-lite"/>
    </source>
</evidence>
<dbReference type="InterPro" id="IPR018303">
    <property type="entry name" value="ATPase_P-typ_P_site"/>
</dbReference>
<dbReference type="PRINTS" id="PR00120">
    <property type="entry name" value="HATPASE"/>
</dbReference>
<dbReference type="InterPro" id="IPR001757">
    <property type="entry name" value="P_typ_ATPase"/>
</dbReference>
<dbReference type="InterPro" id="IPR036412">
    <property type="entry name" value="HAD-like_sf"/>
</dbReference>
<gene>
    <name evidence="13" type="ORF">SAMN02910432_01399</name>
</gene>
<dbReference type="PROSITE" id="PS00154">
    <property type="entry name" value="ATPASE_E1_E2"/>
    <property type="match status" value="1"/>
</dbReference>
<dbReference type="NCBIfam" id="TIGR01494">
    <property type="entry name" value="ATPase_P-type"/>
    <property type="match status" value="1"/>
</dbReference>
<proteinExistence type="inferred from homology"/>
<dbReference type="NCBIfam" id="TIGR01512">
    <property type="entry name" value="ATPase-IB2_Cd"/>
    <property type="match status" value="1"/>
</dbReference>
<evidence type="ECO:0000256" key="10">
    <source>
        <dbReference type="RuleBase" id="RU362081"/>
    </source>
</evidence>
<feature type="region of interest" description="Disordered" evidence="11">
    <location>
        <begin position="601"/>
        <end position="623"/>
    </location>
</feature>
<dbReference type="InterPro" id="IPR059000">
    <property type="entry name" value="ATPase_P-type_domA"/>
</dbReference>
<comment type="subcellular location">
    <subcellularLocation>
        <location evidence="1">Cell membrane</location>
        <topology evidence="1">Multi-pass membrane protein</topology>
    </subcellularLocation>
</comment>
<dbReference type="Gene3D" id="3.40.50.1000">
    <property type="entry name" value="HAD superfamily/HAD-like"/>
    <property type="match status" value="1"/>
</dbReference>
<feature type="transmembrane region" description="Helical" evidence="10">
    <location>
        <begin position="552"/>
        <end position="579"/>
    </location>
</feature>
<comment type="similarity">
    <text evidence="2 10">Belongs to the cation transport ATPase (P-type) (TC 3.A.3) family. Type IB subfamily.</text>
</comment>
<dbReference type="InterPro" id="IPR051014">
    <property type="entry name" value="Cation_Transport_ATPase_IB"/>
</dbReference>
<dbReference type="AlphaFoldDB" id="A0A1I2S2E2"/>
<feature type="transmembrane region" description="Helical" evidence="10">
    <location>
        <begin position="227"/>
        <end position="246"/>
    </location>
</feature>
<dbReference type="InterPro" id="IPR023298">
    <property type="entry name" value="ATPase_P-typ_TM_dom_sf"/>
</dbReference>
<keyword evidence="5 10" id="KW-1133">Transmembrane helix</keyword>
<feature type="domain" description="P-type ATPase A" evidence="12">
    <location>
        <begin position="112"/>
        <end position="211"/>
    </location>
</feature>
<dbReference type="GO" id="GO:0005886">
    <property type="term" value="C:plasma membrane"/>
    <property type="evidence" value="ECO:0007669"/>
    <property type="project" value="UniProtKB-SubCell"/>
</dbReference>
<dbReference type="GO" id="GO:0005524">
    <property type="term" value="F:ATP binding"/>
    <property type="evidence" value="ECO:0007669"/>
    <property type="project" value="UniProtKB-UniRule"/>
</dbReference>
<dbReference type="Pfam" id="PF00702">
    <property type="entry name" value="Hydrolase"/>
    <property type="match status" value="1"/>
</dbReference>
<dbReference type="EC" id="7.2.2.21" evidence="8"/>
<dbReference type="SUPFAM" id="SSF81665">
    <property type="entry name" value="Calcium ATPase, transmembrane domain M"/>
    <property type="match status" value="1"/>
</dbReference>
<dbReference type="GO" id="GO:0046872">
    <property type="term" value="F:metal ion binding"/>
    <property type="evidence" value="ECO:0007669"/>
    <property type="project" value="UniProtKB-KW"/>
</dbReference>
<dbReference type="Gene3D" id="3.40.1110.10">
    <property type="entry name" value="Calcium-transporting ATPase, cytoplasmic domain N"/>
    <property type="match status" value="1"/>
</dbReference>
<comment type="catalytic activity">
    <reaction evidence="9">
        <text>Cd(2+)(in) + ATP + H2O = Cd(2+)(out) + ADP + phosphate + H(+)</text>
        <dbReference type="Rhea" id="RHEA:12132"/>
        <dbReference type="ChEBI" id="CHEBI:15377"/>
        <dbReference type="ChEBI" id="CHEBI:15378"/>
        <dbReference type="ChEBI" id="CHEBI:30616"/>
        <dbReference type="ChEBI" id="CHEBI:43474"/>
        <dbReference type="ChEBI" id="CHEBI:48775"/>
        <dbReference type="ChEBI" id="CHEBI:456216"/>
        <dbReference type="EC" id="7.2.2.21"/>
    </reaction>
</comment>
<keyword evidence="10" id="KW-0547">Nucleotide-binding</keyword>
<dbReference type="InterPro" id="IPR008250">
    <property type="entry name" value="ATPase_P-typ_transduc_dom_A_sf"/>
</dbReference>
<keyword evidence="10" id="KW-0479">Metal-binding</keyword>
<dbReference type="InterPro" id="IPR023299">
    <property type="entry name" value="ATPase_P-typ_cyto_dom_N"/>
</dbReference>
<sequence length="623" mass="66693">MKHSTKLWIILGIGLVALILEFGLKQQLLAQALITIVGSIISLSMLYEMIKSLKSGDYGVDLLAIMAIVSTLAVSQYWASMIVLIMLVGGDSLEDYASKKAHTELKALLDNSPHVAHRLNGDETEDISVDEANIGDKLVVRPGELVPVDGHVILGQSSLDESSLTGESVPVSKKVGDDIYSGSVNGDASLTMVVDKLAKDSQYQRLVQLVKEADSKPGKFVRMADRYAVPFTAIAVIIAGLAWFISKDPVRFAEVLVVASPCPLILAAPVAIVSGMSRSSRNGVVIKTGDVLEKLATAKTAAFDKTGTITSGKLTVDSVVALDGIDKNKLLELAASSEQASNHILARSLVSYANEQGIDLDSPEELQEETGKGIKAQINGHKVMVGKLKYVAPTDKMESLPETAIYVSVDDKLWGYVIFLDHIRKEAPETMKSLKEHGVEHLVMLTGDQKAIAEKIAPQVGITDVKADLLPTDKISALKNVSKDKRPVIMVGDGVNDAPSLATADVGIAMGANGSTAASESADIVILKDDLSKVSKAVIIAQDTMRIARQAVLIGIFICIGLMLIASTGVIPALVGAMFQEVVDTVSILWGLRARYSKEKYHQDNNDHHKKPHGKMNGHVAMN</sequence>
<dbReference type="OrthoDB" id="9813266at2"/>
<dbReference type="PANTHER" id="PTHR48085">
    <property type="entry name" value="CADMIUM/ZINC-TRANSPORTING ATPASE HMA2-RELATED"/>
    <property type="match status" value="1"/>
</dbReference>
<keyword evidence="6" id="KW-0813">Transport</keyword>
<organism evidence="13 14">
    <name type="scientific">Ligilactobacillus ruminis DSM 20403 = NBRC 102161</name>
    <dbReference type="NCBI Taxonomy" id="1423798"/>
    <lineage>
        <taxon>Bacteria</taxon>
        <taxon>Bacillati</taxon>
        <taxon>Bacillota</taxon>
        <taxon>Bacilli</taxon>
        <taxon>Lactobacillales</taxon>
        <taxon>Lactobacillaceae</taxon>
        <taxon>Ligilactobacillus</taxon>
    </lineage>
</organism>
<keyword evidence="4 10" id="KW-0812">Transmembrane</keyword>
<dbReference type="GO" id="GO:0016887">
    <property type="term" value="F:ATP hydrolysis activity"/>
    <property type="evidence" value="ECO:0007669"/>
    <property type="project" value="InterPro"/>
</dbReference>
<evidence type="ECO:0000259" key="12">
    <source>
        <dbReference type="Pfam" id="PF00122"/>
    </source>
</evidence>
<dbReference type="PANTHER" id="PTHR48085:SF5">
    <property type="entry name" value="CADMIUM_ZINC-TRANSPORTING ATPASE HMA4-RELATED"/>
    <property type="match status" value="1"/>
</dbReference>
<evidence type="ECO:0000256" key="4">
    <source>
        <dbReference type="ARBA" id="ARBA00022692"/>
    </source>
</evidence>
<dbReference type="NCBIfam" id="TIGR01525">
    <property type="entry name" value="ATPase-IB_hvy"/>
    <property type="match status" value="1"/>
</dbReference>
<evidence type="ECO:0000313" key="14">
    <source>
        <dbReference type="Proteomes" id="UP000182635"/>
    </source>
</evidence>
<keyword evidence="10" id="KW-0067">ATP-binding</keyword>
<protein>
    <recommendedName>
        <fullName evidence="8">Cd(2+)-exporting ATPase</fullName>
        <ecNumber evidence="8">7.2.2.21</ecNumber>
    </recommendedName>
</protein>
<dbReference type="Pfam" id="PF00122">
    <property type="entry name" value="E1-E2_ATPase"/>
    <property type="match status" value="1"/>
</dbReference>
<dbReference type="InterPro" id="IPR023214">
    <property type="entry name" value="HAD_sf"/>
</dbReference>
<evidence type="ECO:0000256" key="5">
    <source>
        <dbReference type="ARBA" id="ARBA00022989"/>
    </source>
</evidence>
<evidence type="ECO:0000256" key="8">
    <source>
        <dbReference type="ARBA" id="ARBA00039103"/>
    </source>
</evidence>